<comment type="subcellular location">
    <subcellularLocation>
        <location evidence="1">Cell membrane</location>
    </subcellularLocation>
</comment>
<evidence type="ECO:0000313" key="13">
    <source>
        <dbReference type="EMBL" id="AZK44453.1"/>
    </source>
</evidence>
<feature type="transmembrane region" description="Helical" evidence="11">
    <location>
        <begin position="7"/>
        <end position="28"/>
    </location>
</feature>
<dbReference type="InterPro" id="IPR050396">
    <property type="entry name" value="Glycosyltr_51/Transpeptidase"/>
</dbReference>
<feature type="domain" description="Glycosyl transferase family 51" evidence="12">
    <location>
        <begin position="48"/>
        <end position="215"/>
    </location>
</feature>
<dbReference type="EMBL" id="CP034234">
    <property type="protein sequence ID" value="AZK44453.1"/>
    <property type="molecule type" value="Genomic_DNA"/>
</dbReference>
<proteinExistence type="predicted"/>
<dbReference type="Proteomes" id="UP000278804">
    <property type="component" value="Chromosome"/>
</dbReference>
<evidence type="ECO:0000256" key="10">
    <source>
        <dbReference type="ARBA" id="ARBA00049902"/>
    </source>
</evidence>
<dbReference type="GO" id="GO:0005886">
    <property type="term" value="C:plasma membrane"/>
    <property type="evidence" value="ECO:0007669"/>
    <property type="project" value="UniProtKB-SubCell"/>
</dbReference>
<dbReference type="GO" id="GO:0071555">
    <property type="term" value="P:cell wall organization"/>
    <property type="evidence" value="ECO:0007669"/>
    <property type="project" value="UniProtKB-KW"/>
</dbReference>
<dbReference type="PANTHER" id="PTHR32282">
    <property type="entry name" value="BINDING PROTEIN TRANSPEPTIDASE, PUTATIVE-RELATED"/>
    <property type="match status" value="1"/>
</dbReference>
<keyword evidence="11" id="KW-0812">Transmembrane</keyword>
<keyword evidence="11" id="KW-1133">Transmembrane helix</keyword>
<dbReference type="GO" id="GO:0030288">
    <property type="term" value="C:outer membrane-bounded periplasmic space"/>
    <property type="evidence" value="ECO:0007669"/>
    <property type="project" value="TreeGrafter"/>
</dbReference>
<dbReference type="InterPro" id="IPR036950">
    <property type="entry name" value="PBP_transglycosylase"/>
</dbReference>
<sequence>MRKLIRKLVLMMVTVALVVVGVILFFGYKEYQSVILKKPIDTVLIELKKDEAYTTIDEIPDLALKAMVATEDSRLFTRKSVMDLRAVLRAIVHNIQSRKLVEGGSTIPQQVSKNIYFDHDASFVRKVSEYFVTRDLLLTYTKEEILEMYLNIIYYGDGYSGIYHASMGYFEVLPFELNEGQATLLMGLPQSPSYYALSSNFEAAKARQRHVLNRLVDAQEITAERAEEIYLMDVYGGQ</sequence>
<accession>A0A3Q8S2Z7</accession>
<dbReference type="EC" id="2.4.99.28" evidence="9"/>
<dbReference type="InterPro" id="IPR001264">
    <property type="entry name" value="Glyco_trans_51"/>
</dbReference>
<comment type="catalytic activity">
    <reaction evidence="10">
        <text>[GlcNAc-(1-&gt;4)-Mur2Ac(oyl-L-Ala-gamma-D-Glu-L-Lys-D-Ala-D-Ala)](n)-di-trans,octa-cis-undecaprenyl diphosphate + beta-D-GlcNAc-(1-&gt;4)-Mur2Ac(oyl-L-Ala-gamma-D-Glu-L-Lys-D-Ala-D-Ala)-di-trans,octa-cis-undecaprenyl diphosphate = [GlcNAc-(1-&gt;4)-Mur2Ac(oyl-L-Ala-gamma-D-Glu-L-Lys-D-Ala-D-Ala)](n+1)-di-trans,octa-cis-undecaprenyl diphosphate + di-trans,octa-cis-undecaprenyl diphosphate + H(+)</text>
        <dbReference type="Rhea" id="RHEA:23708"/>
        <dbReference type="Rhea" id="RHEA-COMP:9602"/>
        <dbReference type="Rhea" id="RHEA-COMP:9603"/>
        <dbReference type="ChEBI" id="CHEBI:15378"/>
        <dbReference type="ChEBI" id="CHEBI:58405"/>
        <dbReference type="ChEBI" id="CHEBI:60033"/>
        <dbReference type="ChEBI" id="CHEBI:78435"/>
        <dbReference type="EC" id="2.4.99.28"/>
    </reaction>
</comment>
<dbReference type="GO" id="GO:0009252">
    <property type="term" value="P:peptidoglycan biosynthetic process"/>
    <property type="evidence" value="ECO:0007669"/>
    <property type="project" value="UniProtKB-KW"/>
</dbReference>
<dbReference type="Pfam" id="PF00912">
    <property type="entry name" value="Transgly"/>
    <property type="match status" value="1"/>
</dbReference>
<dbReference type="AlphaFoldDB" id="A0A3Q8S2Z7"/>
<dbReference type="GO" id="GO:0008360">
    <property type="term" value="P:regulation of cell shape"/>
    <property type="evidence" value="ECO:0007669"/>
    <property type="project" value="UniProtKB-KW"/>
</dbReference>
<organism evidence="13 14">
    <name type="scientific">Erysipelothrix piscisicarius</name>
    <dbReference type="NCBI Taxonomy" id="2485784"/>
    <lineage>
        <taxon>Bacteria</taxon>
        <taxon>Bacillati</taxon>
        <taxon>Bacillota</taxon>
        <taxon>Erysipelotrichia</taxon>
        <taxon>Erysipelotrichales</taxon>
        <taxon>Erysipelotrichaceae</taxon>
        <taxon>Erysipelothrix</taxon>
    </lineage>
</organism>
<dbReference type="Gene3D" id="1.10.3810.10">
    <property type="entry name" value="Biosynthetic peptidoglycan transglycosylase-like"/>
    <property type="match status" value="1"/>
</dbReference>
<keyword evidence="2" id="KW-1003">Cell membrane</keyword>
<evidence type="ECO:0000256" key="8">
    <source>
        <dbReference type="ARBA" id="ARBA00023316"/>
    </source>
</evidence>
<evidence type="ECO:0000256" key="6">
    <source>
        <dbReference type="ARBA" id="ARBA00022984"/>
    </source>
</evidence>
<evidence type="ECO:0000256" key="2">
    <source>
        <dbReference type="ARBA" id="ARBA00022475"/>
    </source>
</evidence>
<dbReference type="KEGG" id="eri:EEI45_06645"/>
<protein>
    <recommendedName>
        <fullName evidence="9">peptidoglycan glycosyltransferase</fullName>
        <ecNumber evidence="9">2.4.99.28</ecNumber>
    </recommendedName>
</protein>
<dbReference type="PANTHER" id="PTHR32282:SF11">
    <property type="entry name" value="PENICILLIN-BINDING PROTEIN 1B"/>
    <property type="match status" value="1"/>
</dbReference>
<keyword evidence="4" id="KW-0808">Transferase</keyword>
<dbReference type="GO" id="GO:0008955">
    <property type="term" value="F:peptidoglycan glycosyltransferase activity"/>
    <property type="evidence" value="ECO:0007669"/>
    <property type="project" value="UniProtKB-EC"/>
</dbReference>
<evidence type="ECO:0000256" key="7">
    <source>
        <dbReference type="ARBA" id="ARBA00023136"/>
    </source>
</evidence>
<keyword evidence="7 11" id="KW-0472">Membrane</keyword>
<evidence type="ECO:0000256" key="3">
    <source>
        <dbReference type="ARBA" id="ARBA00022676"/>
    </source>
</evidence>
<keyword evidence="5" id="KW-0133">Cell shape</keyword>
<evidence type="ECO:0000256" key="1">
    <source>
        <dbReference type="ARBA" id="ARBA00004236"/>
    </source>
</evidence>
<dbReference type="RefSeq" id="WP_125164622.1">
    <property type="nucleotide sequence ID" value="NZ_CP034234.1"/>
</dbReference>
<reference evidence="13 14" key="1">
    <citation type="journal article" date="2020" name="Int. J. Syst. Evol. Microbiol.">
        <title>Description of Erysipelothrix piscisicarius sp. nov., an emergent fish pathogen, and assessment of virulence using a tiger barb (Puntigrus tetrazona) infection model.</title>
        <authorList>
            <person name="Pomaranski E.K."/>
            <person name="Griffin M.J."/>
            <person name="Camus A.C."/>
            <person name="Armwood A.R."/>
            <person name="Shelley J."/>
            <person name="Waldbieser G.C."/>
            <person name="LaFrentz B.R."/>
            <person name="Garcia J.C."/>
            <person name="Yanong R."/>
            <person name="Soto E."/>
        </authorList>
    </citation>
    <scope>NUCLEOTIDE SEQUENCE [LARGE SCALE GENOMIC DNA]</scope>
    <source>
        <strain evidence="13 14">15TAL0474</strain>
    </source>
</reference>
<evidence type="ECO:0000259" key="12">
    <source>
        <dbReference type="Pfam" id="PF00912"/>
    </source>
</evidence>
<name>A0A3Q8S2Z7_9FIRM</name>
<dbReference type="SUPFAM" id="SSF53955">
    <property type="entry name" value="Lysozyme-like"/>
    <property type="match status" value="1"/>
</dbReference>
<gene>
    <name evidence="13" type="ORF">EEI45_06645</name>
</gene>
<dbReference type="InterPro" id="IPR023346">
    <property type="entry name" value="Lysozyme-like_dom_sf"/>
</dbReference>
<evidence type="ECO:0000256" key="4">
    <source>
        <dbReference type="ARBA" id="ARBA00022679"/>
    </source>
</evidence>
<evidence type="ECO:0000256" key="5">
    <source>
        <dbReference type="ARBA" id="ARBA00022960"/>
    </source>
</evidence>
<keyword evidence="6" id="KW-0573">Peptidoglycan synthesis</keyword>
<evidence type="ECO:0000256" key="11">
    <source>
        <dbReference type="SAM" id="Phobius"/>
    </source>
</evidence>
<keyword evidence="8" id="KW-0961">Cell wall biogenesis/degradation</keyword>
<keyword evidence="14" id="KW-1185">Reference proteome</keyword>
<evidence type="ECO:0000256" key="9">
    <source>
        <dbReference type="ARBA" id="ARBA00044770"/>
    </source>
</evidence>
<evidence type="ECO:0000313" key="14">
    <source>
        <dbReference type="Proteomes" id="UP000278804"/>
    </source>
</evidence>
<keyword evidence="3" id="KW-0328">Glycosyltransferase</keyword>